<reference evidence="4" key="1">
    <citation type="journal article" date="2015" name="Nat. Plants">
        <title>Genome expansion of Arabis alpina linked with retrotransposition and reduced symmetric DNA methylation.</title>
        <authorList>
            <person name="Willing E.M."/>
            <person name="Rawat V."/>
            <person name="Mandakova T."/>
            <person name="Maumus F."/>
            <person name="James G.V."/>
            <person name="Nordstroem K.J."/>
            <person name="Becker C."/>
            <person name="Warthmann N."/>
            <person name="Chica C."/>
            <person name="Szarzynska B."/>
            <person name="Zytnicki M."/>
            <person name="Albani M.C."/>
            <person name="Kiefer C."/>
            <person name="Bergonzi S."/>
            <person name="Castaings L."/>
            <person name="Mateos J.L."/>
            <person name="Berns M.C."/>
            <person name="Bujdoso N."/>
            <person name="Piofczyk T."/>
            <person name="de Lorenzo L."/>
            <person name="Barrero-Sicilia C."/>
            <person name="Mateos I."/>
            <person name="Piednoel M."/>
            <person name="Hagmann J."/>
            <person name="Chen-Min-Tao R."/>
            <person name="Iglesias-Fernandez R."/>
            <person name="Schuster S.C."/>
            <person name="Alonso-Blanco C."/>
            <person name="Roudier F."/>
            <person name="Carbonero P."/>
            <person name="Paz-Ares J."/>
            <person name="Davis S.J."/>
            <person name="Pecinka A."/>
            <person name="Quesneville H."/>
            <person name="Colot V."/>
            <person name="Lysak M.A."/>
            <person name="Weigel D."/>
            <person name="Coupland G."/>
            <person name="Schneeberger K."/>
        </authorList>
    </citation>
    <scope>NUCLEOTIDE SEQUENCE [LARGE SCALE GENOMIC DNA]</scope>
    <source>
        <strain evidence="4">cv. Pajares</strain>
    </source>
</reference>
<evidence type="ECO:0000313" key="4">
    <source>
        <dbReference type="Proteomes" id="UP000029120"/>
    </source>
</evidence>
<evidence type="ECO:0000259" key="2">
    <source>
        <dbReference type="Pfam" id="PF14111"/>
    </source>
</evidence>
<organism evidence="3 4">
    <name type="scientific">Arabis alpina</name>
    <name type="common">Alpine rock-cress</name>
    <dbReference type="NCBI Taxonomy" id="50452"/>
    <lineage>
        <taxon>Eukaryota</taxon>
        <taxon>Viridiplantae</taxon>
        <taxon>Streptophyta</taxon>
        <taxon>Embryophyta</taxon>
        <taxon>Tracheophyta</taxon>
        <taxon>Spermatophyta</taxon>
        <taxon>Magnoliopsida</taxon>
        <taxon>eudicotyledons</taxon>
        <taxon>Gunneridae</taxon>
        <taxon>Pentapetalae</taxon>
        <taxon>rosids</taxon>
        <taxon>malvids</taxon>
        <taxon>Brassicales</taxon>
        <taxon>Brassicaceae</taxon>
        <taxon>Arabideae</taxon>
        <taxon>Arabis</taxon>
    </lineage>
</organism>
<keyword evidence="4" id="KW-1185">Reference proteome</keyword>
<dbReference type="EMBL" id="KL969138">
    <property type="protein sequence ID" value="KFK24392.1"/>
    <property type="molecule type" value="Genomic_DNA"/>
</dbReference>
<dbReference type="Gramene" id="KFK24392">
    <property type="protein sequence ID" value="KFK24392"/>
    <property type="gene ID" value="AALP_AAs51730U000100"/>
</dbReference>
<dbReference type="InterPro" id="IPR025558">
    <property type="entry name" value="DUF4283"/>
</dbReference>
<dbReference type="Pfam" id="PF14111">
    <property type="entry name" value="DUF4283"/>
    <property type="match status" value="1"/>
</dbReference>
<name>A0A087G3E0_ARAAL</name>
<feature type="region of interest" description="Disordered" evidence="1">
    <location>
        <begin position="356"/>
        <end position="375"/>
    </location>
</feature>
<accession>A0A087G3E0</accession>
<proteinExistence type="predicted"/>
<gene>
    <name evidence="3" type="ORF">AALP_AAs51730U000100</name>
</gene>
<dbReference type="InterPro" id="IPR040256">
    <property type="entry name" value="At4g02000-like"/>
</dbReference>
<protein>
    <recommendedName>
        <fullName evidence="2">DUF4283 domain-containing protein</fullName>
    </recommendedName>
</protein>
<dbReference type="Proteomes" id="UP000029120">
    <property type="component" value="Unassembled WGS sequence"/>
</dbReference>
<dbReference type="AlphaFoldDB" id="A0A087G3E0"/>
<dbReference type="eggNOG" id="KOG1075">
    <property type="taxonomic scope" value="Eukaryota"/>
</dbReference>
<dbReference type="OrthoDB" id="1112306at2759"/>
<evidence type="ECO:0000256" key="1">
    <source>
        <dbReference type="SAM" id="MobiDB-lite"/>
    </source>
</evidence>
<evidence type="ECO:0000313" key="3">
    <source>
        <dbReference type="EMBL" id="KFK24392.1"/>
    </source>
</evidence>
<dbReference type="OMA" id="LAPMKLV"/>
<feature type="region of interest" description="Disordered" evidence="1">
    <location>
        <begin position="442"/>
        <end position="471"/>
    </location>
</feature>
<sequence>MGDPPPGPVPPDLVSRPVAVVSSSSRPIVEAPPAVVVSSALPSVSVVNPVTSFLAPTPWIAKFKSSFKNLSKVGSPSYSEDGTPTVQAQASITLCSSQIWKDHLVSYFHGLSPSAAKIFSDLNPIWGKNGRISVKHQSPRISLIYIPCVVTRQWVLDVGLWNSGNCSFTVTPWSQSACLAPMKLVHAPIWVLFKKVPPELWSFVGFSTIASGVGLPVHSEFAKLSPYSNGVVKLKVVVELEKSRPSSVIVKDSVGNSVLVSAEYPKLLPRCGLCKEFGHLGLRCPSLVSGVSRLPLSPVLVATKAVEKPQEPSKEVEVDSSSSLLPGLVRACSLPSLSLDKDEVSSSGGWLRVARTSKHRPLPEETGPVPSQPVTSSQFVEENALINAAQAIMRQKIAANEVIAPAFIMGTARKRARRKQRQKLLLLSLSSSDLDPGTQVVLAPTSMNGSPSSLSVSKGQLLLQSVSPSNA</sequence>
<dbReference type="PANTHER" id="PTHR31286">
    <property type="entry name" value="GLYCINE-RICH CELL WALL STRUCTURAL PROTEIN 1.8-LIKE"/>
    <property type="match status" value="1"/>
</dbReference>
<feature type="compositionally biased region" description="Polar residues" evidence="1">
    <location>
        <begin position="445"/>
        <end position="471"/>
    </location>
</feature>
<dbReference type="PANTHER" id="PTHR31286:SF181">
    <property type="entry name" value="ZINC KNUCKLE (CCHC-TYPE) FAMILY PROTEIN"/>
    <property type="match status" value="1"/>
</dbReference>
<feature type="domain" description="DUF4283" evidence="2">
    <location>
        <begin position="100"/>
        <end position="177"/>
    </location>
</feature>